<protein>
    <submittedName>
        <fullName evidence="2">Uncharacterized protein</fullName>
    </submittedName>
</protein>
<reference evidence="2" key="1">
    <citation type="journal article" date="2021" name="Nat. Commun.">
        <title>Genetic determinants of endophytism in the Arabidopsis root mycobiome.</title>
        <authorList>
            <person name="Mesny F."/>
            <person name="Miyauchi S."/>
            <person name="Thiergart T."/>
            <person name="Pickel B."/>
            <person name="Atanasova L."/>
            <person name="Karlsson M."/>
            <person name="Huettel B."/>
            <person name="Barry K.W."/>
            <person name="Haridas S."/>
            <person name="Chen C."/>
            <person name="Bauer D."/>
            <person name="Andreopoulos W."/>
            <person name="Pangilinan J."/>
            <person name="LaButti K."/>
            <person name="Riley R."/>
            <person name="Lipzen A."/>
            <person name="Clum A."/>
            <person name="Drula E."/>
            <person name="Henrissat B."/>
            <person name="Kohler A."/>
            <person name="Grigoriev I.V."/>
            <person name="Martin F.M."/>
            <person name="Hacquard S."/>
        </authorList>
    </citation>
    <scope>NUCLEOTIDE SEQUENCE</scope>
    <source>
        <strain evidence="2">MPI-CAGE-CH-0235</strain>
    </source>
</reference>
<gene>
    <name evidence="2" type="ORF">B0I35DRAFT_428166</name>
</gene>
<evidence type="ECO:0000256" key="1">
    <source>
        <dbReference type="SAM" id="MobiDB-lite"/>
    </source>
</evidence>
<feature type="compositionally biased region" description="Acidic residues" evidence="1">
    <location>
        <begin position="160"/>
        <end position="175"/>
    </location>
</feature>
<accession>A0A8K0SXI2</accession>
<feature type="compositionally biased region" description="Polar residues" evidence="1">
    <location>
        <begin position="194"/>
        <end position="227"/>
    </location>
</feature>
<sequence>MQPEDGMMDDVQLDGAQDLDDEIPDADDEYGIGDDSDDDEDENEEDDDEDENEEPDSEDEADEEAVREERQNDLMASRLRMTEDAFREALIRGNADGDDMYGDDEELEEGERSNMLDEDDFGAGMGDDMGLDMDANLDDDIPEAEDGGYEHTDSEADLTSSEEEEQDDDDDEIDEHDISFAPRAAPLGPPLSPTIRSRTSMSGPRNSMDLSTFLSQDESSFMASSPAQGRRARQ</sequence>
<dbReference type="OrthoDB" id="5320532at2759"/>
<evidence type="ECO:0000313" key="2">
    <source>
        <dbReference type="EMBL" id="KAH7320934.1"/>
    </source>
</evidence>
<name>A0A8K0SXI2_9HYPO</name>
<comment type="caution">
    <text evidence="2">The sequence shown here is derived from an EMBL/GenBank/DDBJ whole genome shotgun (WGS) entry which is preliminary data.</text>
</comment>
<feature type="compositionally biased region" description="Basic and acidic residues" evidence="1">
    <location>
        <begin position="80"/>
        <end position="90"/>
    </location>
</feature>
<dbReference type="AlphaFoldDB" id="A0A8K0SXI2"/>
<proteinExistence type="predicted"/>
<organism evidence="2 3">
    <name type="scientific">Stachybotrys elegans</name>
    <dbReference type="NCBI Taxonomy" id="80388"/>
    <lineage>
        <taxon>Eukaryota</taxon>
        <taxon>Fungi</taxon>
        <taxon>Dikarya</taxon>
        <taxon>Ascomycota</taxon>
        <taxon>Pezizomycotina</taxon>
        <taxon>Sordariomycetes</taxon>
        <taxon>Hypocreomycetidae</taxon>
        <taxon>Hypocreales</taxon>
        <taxon>Stachybotryaceae</taxon>
        <taxon>Stachybotrys</taxon>
    </lineage>
</organism>
<feature type="compositionally biased region" description="Acidic residues" evidence="1">
    <location>
        <begin position="1"/>
        <end position="66"/>
    </location>
</feature>
<feature type="compositionally biased region" description="Acidic residues" evidence="1">
    <location>
        <begin position="96"/>
        <end position="109"/>
    </location>
</feature>
<keyword evidence="3" id="KW-1185">Reference proteome</keyword>
<feature type="region of interest" description="Disordered" evidence="1">
    <location>
        <begin position="1"/>
        <end position="234"/>
    </location>
</feature>
<dbReference type="EMBL" id="JAGPNK010000005">
    <property type="protein sequence ID" value="KAH7320934.1"/>
    <property type="molecule type" value="Genomic_DNA"/>
</dbReference>
<feature type="compositionally biased region" description="Acidic residues" evidence="1">
    <location>
        <begin position="129"/>
        <end position="147"/>
    </location>
</feature>
<dbReference type="Proteomes" id="UP000813444">
    <property type="component" value="Unassembled WGS sequence"/>
</dbReference>
<evidence type="ECO:0000313" key="3">
    <source>
        <dbReference type="Proteomes" id="UP000813444"/>
    </source>
</evidence>